<dbReference type="Proteomes" id="UP001558613">
    <property type="component" value="Unassembled WGS sequence"/>
</dbReference>
<organism evidence="2 3">
    <name type="scientific">Cirrhinus molitorella</name>
    <name type="common">mud carp</name>
    <dbReference type="NCBI Taxonomy" id="172907"/>
    <lineage>
        <taxon>Eukaryota</taxon>
        <taxon>Metazoa</taxon>
        <taxon>Chordata</taxon>
        <taxon>Craniata</taxon>
        <taxon>Vertebrata</taxon>
        <taxon>Euteleostomi</taxon>
        <taxon>Actinopterygii</taxon>
        <taxon>Neopterygii</taxon>
        <taxon>Teleostei</taxon>
        <taxon>Ostariophysi</taxon>
        <taxon>Cypriniformes</taxon>
        <taxon>Cyprinidae</taxon>
        <taxon>Labeoninae</taxon>
        <taxon>Labeonini</taxon>
        <taxon>Cirrhinus</taxon>
    </lineage>
</organism>
<feature type="transmembrane region" description="Helical" evidence="1">
    <location>
        <begin position="16"/>
        <end position="34"/>
    </location>
</feature>
<dbReference type="EMBL" id="JAYMGO010000017">
    <property type="protein sequence ID" value="KAL1258396.1"/>
    <property type="molecule type" value="Genomic_DNA"/>
</dbReference>
<reference evidence="2 3" key="1">
    <citation type="submission" date="2023-09" db="EMBL/GenBank/DDBJ databases">
        <authorList>
            <person name="Wang M."/>
        </authorList>
    </citation>
    <scope>NUCLEOTIDE SEQUENCE [LARGE SCALE GENOMIC DNA]</scope>
    <source>
        <strain evidence="2">GT-2023</strain>
        <tissue evidence="2">Liver</tissue>
    </source>
</reference>
<evidence type="ECO:0000313" key="2">
    <source>
        <dbReference type="EMBL" id="KAL1258396.1"/>
    </source>
</evidence>
<protein>
    <submittedName>
        <fullName evidence="2">Uncharacterized protein</fullName>
    </submittedName>
</protein>
<keyword evidence="1" id="KW-0472">Membrane</keyword>
<sequence length="125" mass="14430">MFDFAHSDPPVRWARWMWIGTLFEVCVIVLWSFLHDKRSVLQWALDTDQTEVHYGAVLAECFSISKCAYLRKSFSPFTPLFAPRPLCNIFRTTPLALNGISMAGLRFFPPSASNRRCVHSPSHYF</sequence>
<evidence type="ECO:0000313" key="3">
    <source>
        <dbReference type="Proteomes" id="UP001558613"/>
    </source>
</evidence>
<gene>
    <name evidence="2" type="ORF">QQF64_011640</name>
</gene>
<proteinExistence type="predicted"/>
<keyword evidence="1" id="KW-1133">Transmembrane helix</keyword>
<keyword evidence="1" id="KW-0812">Transmembrane</keyword>
<keyword evidence="3" id="KW-1185">Reference proteome</keyword>
<evidence type="ECO:0000256" key="1">
    <source>
        <dbReference type="SAM" id="Phobius"/>
    </source>
</evidence>
<accession>A0ABR3LZU5</accession>
<comment type="caution">
    <text evidence="2">The sequence shown here is derived from an EMBL/GenBank/DDBJ whole genome shotgun (WGS) entry which is preliminary data.</text>
</comment>
<name>A0ABR3LZU5_9TELE</name>